<feature type="transmembrane region" description="Helical" evidence="1">
    <location>
        <begin position="160"/>
        <end position="180"/>
    </location>
</feature>
<sequence>MNIRKPLLVAVVFCLSSIIVFGILAYFVHVHDVIYFDSHVIDLVQGMESAGLTLMMKFLSFTGSAPVVIVLSLIILYFLYKVLKHRNELVLFIGVMVGSPILNMLLKGLFERARPEFHRLVAISGYSFPSGHAMTAFTFYGIFTFLLWRHVPVVWGRTVLLLFSGIMIVGIGISRIYLGVHYPTDIIGGYFASATWLGFSIWTFQWFKDRQAHKHTRLKTG</sequence>
<dbReference type="RefSeq" id="WP_388040168.1">
    <property type="nucleotide sequence ID" value="NZ_JBHUEK010000025.1"/>
</dbReference>
<organism evidence="3 4">
    <name type="scientific">Fredinandcohnia salidurans</name>
    <dbReference type="NCBI Taxonomy" id="2595041"/>
    <lineage>
        <taxon>Bacteria</taxon>
        <taxon>Bacillati</taxon>
        <taxon>Bacillota</taxon>
        <taxon>Bacilli</taxon>
        <taxon>Bacillales</taxon>
        <taxon>Bacillaceae</taxon>
        <taxon>Fredinandcohnia</taxon>
    </lineage>
</organism>
<dbReference type="InterPro" id="IPR036938">
    <property type="entry name" value="PAP2/HPO_sf"/>
</dbReference>
<evidence type="ECO:0000313" key="4">
    <source>
        <dbReference type="Proteomes" id="UP001597227"/>
    </source>
</evidence>
<dbReference type="Pfam" id="PF01569">
    <property type="entry name" value="PAP2"/>
    <property type="match status" value="1"/>
</dbReference>
<keyword evidence="4" id="KW-1185">Reference proteome</keyword>
<accession>A0ABW4MU52</accession>
<keyword evidence="1" id="KW-0812">Transmembrane</keyword>
<dbReference type="Gene3D" id="1.20.144.10">
    <property type="entry name" value="Phosphatidic acid phosphatase type 2/haloperoxidase"/>
    <property type="match status" value="2"/>
</dbReference>
<feature type="domain" description="Phosphatidic acid phosphatase type 2/haloperoxidase" evidence="2">
    <location>
        <begin position="87"/>
        <end position="201"/>
    </location>
</feature>
<protein>
    <submittedName>
        <fullName evidence="3">Phosphatase PAP2 family protein</fullName>
    </submittedName>
</protein>
<name>A0ABW4MU52_9BACI</name>
<feature type="transmembrane region" description="Helical" evidence="1">
    <location>
        <begin position="130"/>
        <end position="148"/>
    </location>
</feature>
<feature type="transmembrane region" description="Helical" evidence="1">
    <location>
        <begin position="89"/>
        <end position="110"/>
    </location>
</feature>
<feature type="transmembrane region" description="Helical" evidence="1">
    <location>
        <begin position="186"/>
        <end position="207"/>
    </location>
</feature>
<dbReference type="SMART" id="SM00014">
    <property type="entry name" value="acidPPc"/>
    <property type="match status" value="1"/>
</dbReference>
<keyword evidence="1" id="KW-1133">Transmembrane helix</keyword>
<feature type="transmembrane region" description="Helical" evidence="1">
    <location>
        <begin position="7"/>
        <end position="28"/>
    </location>
</feature>
<evidence type="ECO:0000259" key="2">
    <source>
        <dbReference type="SMART" id="SM00014"/>
    </source>
</evidence>
<gene>
    <name evidence="3" type="ORF">ACFSFW_17630</name>
</gene>
<dbReference type="Proteomes" id="UP001597227">
    <property type="component" value="Unassembled WGS sequence"/>
</dbReference>
<dbReference type="PANTHER" id="PTHR14969:SF13">
    <property type="entry name" value="AT30094P"/>
    <property type="match status" value="1"/>
</dbReference>
<dbReference type="CDD" id="cd03392">
    <property type="entry name" value="PAP2_like_2"/>
    <property type="match status" value="1"/>
</dbReference>
<proteinExistence type="predicted"/>
<evidence type="ECO:0000256" key="1">
    <source>
        <dbReference type="SAM" id="Phobius"/>
    </source>
</evidence>
<dbReference type="PANTHER" id="PTHR14969">
    <property type="entry name" value="SPHINGOSINE-1-PHOSPHATE PHOSPHOHYDROLASE"/>
    <property type="match status" value="1"/>
</dbReference>
<keyword evidence="1" id="KW-0472">Membrane</keyword>
<evidence type="ECO:0000313" key="3">
    <source>
        <dbReference type="EMBL" id="MFD1780490.1"/>
    </source>
</evidence>
<reference evidence="4" key="1">
    <citation type="journal article" date="2019" name="Int. J. Syst. Evol. Microbiol.">
        <title>The Global Catalogue of Microorganisms (GCM) 10K type strain sequencing project: providing services to taxonomists for standard genome sequencing and annotation.</title>
        <authorList>
            <consortium name="The Broad Institute Genomics Platform"/>
            <consortium name="The Broad Institute Genome Sequencing Center for Infectious Disease"/>
            <person name="Wu L."/>
            <person name="Ma J."/>
        </authorList>
    </citation>
    <scope>NUCLEOTIDE SEQUENCE [LARGE SCALE GENOMIC DNA]</scope>
    <source>
        <strain evidence="4">CCUG 15531</strain>
    </source>
</reference>
<dbReference type="EMBL" id="JBHUEK010000025">
    <property type="protein sequence ID" value="MFD1780490.1"/>
    <property type="molecule type" value="Genomic_DNA"/>
</dbReference>
<comment type="caution">
    <text evidence="3">The sequence shown here is derived from an EMBL/GenBank/DDBJ whole genome shotgun (WGS) entry which is preliminary data.</text>
</comment>
<dbReference type="InterPro" id="IPR000326">
    <property type="entry name" value="PAP2/HPO"/>
</dbReference>
<feature type="transmembrane region" description="Helical" evidence="1">
    <location>
        <begin position="58"/>
        <end position="80"/>
    </location>
</feature>
<dbReference type="SUPFAM" id="SSF48317">
    <property type="entry name" value="Acid phosphatase/Vanadium-dependent haloperoxidase"/>
    <property type="match status" value="1"/>
</dbReference>